<reference evidence="2 3" key="1">
    <citation type="submission" date="2022-01" db="EMBL/GenBank/DDBJ databases">
        <authorList>
            <person name="Xiong W."/>
            <person name="Schranz E."/>
        </authorList>
    </citation>
    <scope>NUCLEOTIDE SEQUENCE [LARGE SCALE GENOMIC DNA]</scope>
</reference>
<accession>A0AAU9M6V1</accession>
<dbReference type="AlphaFoldDB" id="A0AAU9M6V1"/>
<keyword evidence="3" id="KW-1185">Reference proteome</keyword>
<gene>
    <name evidence="2" type="ORF">LVIROSA_LOCUS7822</name>
</gene>
<feature type="compositionally biased region" description="Basic and acidic residues" evidence="1">
    <location>
        <begin position="1"/>
        <end position="14"/>
    </location>
</feature>
<feature type="region of interest" description="Disordered" evidence="1">
    <location>
        <begin position="1"/>
        <end position="31"/>
    </location>
</feature>
<evidence type="ECO:0000256" key="1">
    <source>
        <dbReference type="SAM" id="MobiDB-lite"/>
    </source>
</evidence>
<dbReference type="EMBL" id="CAKMRJ010000997">
    <property type="protein sequence ID" value="CAH1420348.1"/>
    <property type="molecule type" value="Genomic_DNA"/>
</dbReference>
<protein>
    <submittedName>
        <fullName evidence="2">Uncharacterized protein</fullName>
    </submittedName>
</protein>
<sequence length="78" mass="8331">MFDSRITRGEEEMKRHQRGGAPPDDDEAGGIVRSRGGITSITGGVPTTGASDEAIGLELELMDRTYMVAAKILELVVV</sequence>
<proteinExistence type="predicted"/>
<evidence type="ECO:0000313" key="2">
    <source>
        <dbReference type="EMBL" id="CAH1420348.1"/>
    </source>
</evidence>
<dbReference type="Proteomes" id="UP001157418">
    <property type="component" value="Unassembled WGS sequence"/>
</dbReference>
<organism evidence="2 3">
    <name type="scientific">Lactuca virosa</name>
    <dbReference type="NCBI Taxonomy" id="75947"/>
    <lineage>
        <taxon>Eukaryota</taxon>
        <taxon>Viridiplantae</taxon>
        <taxon>Streptophyta</taxon>
        <taxon>Embryophyta</taxon>
        <taxon>Tracheophyta</taxon>
        <taxon>Spermatophyta</taxon>
        <taxon>Magnoliopsida</taxon>
        <taxon>eudicotyledons</taxon>
        <taxon>Gunneridae</taxon>
        <taxon>Pentapetalae</taxon>
        <taxon>asterids</taxon>
        <taxon>campanulids</taxon>
        <taxon>Asterales</taxon>
        <taxon>Asteraceae</taxon>
        <taxon>Cichorioideae</taxon>
        <taxon>Cichorieae</taxon>
        <taxon>Lactucinae</taxon>
        <taxon>Lactuca</taxon>
    </lineage>
</organism>
<evidence type="ECO:0000313" key="3">
    <source>
        <dbReference type="Proteomes" id="UP001157418"/>
    </source>
</evidence>
<comment type="caution">
    <text evidence="2">The sequence shown here is derived from an EMBL/GenBank/DDBJ whole genome shotgun (WGS) entry which is preliminary data.</text>
</comment>
<name>A0AAU9M6V1_9ASTR</name>